<dbReference type="AlphaFoldDB" id="A0AAV6P3F6"/>
<organism evidence="1 2">
    <name type="scientific">Cucurbita argyrosperma subsp. sororia</name>
    <dbReference type="NCBI Taxonomy" id="37648"/>
    <lineage>
        <taxon>Eukaryota</taxon>
        <taxon>Viridiplantae</taxon>
        <taxon>Streptophyta</taxon>
        <taxon>Embryophyta</taxon>
        <taxon>Tracheophyta</taxon>
        <taxon>Spermatophyta</taxon>
        <taxon>Magnoliopsida</taxon>
        <taxon>eudicotyledons</taxon>
        <taxon>Gunneridae</taxon>
        <taxon>Pentapetalae</taxon>
        <taxon>rosids</taxon>
        <taxon>fabids</taxon>
        <taxon>Cucurbitales</taxon>
        <taxon>Cucurbitaceae</taxon>
        <taxon>Cucurbiteae</taxon>
        <taxon>Cucurbita</taxon>
    </lineage>
</organism>
<feature type="non-terminal residue" evidence="1">
    <location>
        <position position="1"/>
    </location>
</feature>
<name>A0AAV6P3F6_9ROSI</name>
<evidence type="ECO:0000313" key="1">
    <source>
        <dbReference type="EMBL" id="KAG6605930.1"/>
    </source>
</evidence>
<proteinExistence type="predicted"/>
<accession>A0AAV6P3F6</accession>
<evidence type="ECO:0000313" key="2">
    <source>
        <dbReference type="Proteomes" id="UP000685013"/>
    </source>
</evidence>
<reference evidence="1 2" key="1">
    <citation type="journal article" date="2021" name="Hortic Res">
        <title>The domestication of Cucurbita argyrosperma as revealed by the genome of its wild relative.</title>
        <authorList>
            <person name="Barrera-Redondo J."/>
            <person name="Sanchez-de la Vega G."/>
            <person name="Aguirre-Liguori J.A."/>
            <person name="Castellanos-Morales G."/>
            <person name="Gutierrez-Guerrero Y.T."/>
            <person name="Aguirre-Dugua X."/>
            <person name="Aguirre-Planter E."/>
            <person name="Tenaillon M.I."/>
            <person name="Lira-Saade R."/>
            <person name="Eguiarte L.E."/>
        </authorList>
    </citation>
    <scope>NUCLEOTIDE SEQUENCE [LARGE SCALE GENOMIC DNA]</scope>
    <source>
        <strain evidence="1">JBR-2021</strain>
    </source>
</reference>
<keyword evidence="2" id="KW-1185">Reference proteome</keyword>
<dbReference type="EMBL" id="JAGKQH010000002">
    <property type="protein sequence ID" value="KAG6605930.1"/>
    <property type="molecule type" value="Genomic_DNA"/>
</dbReference>
<comment type="caution">
    <text evidence="1">The sequence shown here is derived from an EMBL/GenBank/DDBJ whole genome shotgun (WGS) entry which is preliminary data.</text>
</comment>
<gene>
    <name evidence="1" type="ORF">SDJN03_03247</name>
</gene>
<dbReference type="Proteomes" id="UP000685013">
    <property type="component" value="Chromosome 2"/>
</dbReference>
<sequence>MDSANCESPELNRRQEEQLGIKSVRAIGCGREKSRKFKRSSTTTAAAAAAKMRQLAKLTADLGGRRR</sequence>
<protein>
    <submittedName>
        <fullName evidence="1">Uncharacterized protein</fullName>
    </submittedName>
</protein>